<sequence length="116" mass="12509">MADFKHVPPTEAAELLKTGYTYLDVRTPEEFAAGHAEGAVNIPFMLSKPEGMVPNAEFVQQVKQQFPKQDQQLVVGCKAGPRSTRACAALAQDYTSLVMNATGWDGWVAASLPAAK</sequence>
<dbReference type="InterPro" id="IPR052367">
    <property type="entry name" value="Thiosulfate_ST/Rhodanese-like"/>
</dbReference>
<name>A0A383V2V5_TETOB</name>
<protein>
    <recommendedName>
        <fullName evidence="1">Rhodanese domain-containing protein</fullName>
    </recommendedName>
</protein>
<dbReference type="PANTHER" id="PTHR45431:SF3">
    <property type="entry name" value="RHODANESE-LIKE DOMAIN-CONTAINING PROTEIN 15, CHLOROPLASTIC"/>
    <property type="match status" value="1"/>
</dbReference>
<dbReference type="AlphaFoldDB" id="A0A383V2V5"/>
<dbReference type="Pfam" id="PF00581">
    <property type="entry name" value="Rhodanese"/>
    <property type="match status" value="1"/>
</dbReference>
<evidence type="ECO:0000259" key="1">
    <source>
        <dbReference type="PROSITE" id="PS50206"/>
    </source>
</evidence>
<accession>A0A383V2V5</accession>
<proteinExistence type="predicted"/>
<evidence type="ECO:0000313" key="2">
    <source>
        <dbReference type="EMBL" id="SZX59885.1"/>
    </source>
</evidence>
<gene>
    <name evidence="2" type="ORF">BQ4739_LOCUS485</name>
</gene>
<dbReference type="Gene3D" id="3.40.250.10">
    <property type="entry name" value="Rhodanese-like domain"/>
    <property type="match status" value="1"/>
</dbReference>
<dbReference type="STRING" id="3088.A0A383V2V5"/>
<feature type="domain" description="Rhodanese" evidence="1">
    <location>
        <begin position="16"/>
        <end position="116"/>
    </location>
</feature>
<evidence type="ECO:0000313" key="3">
    <source>
        <dbReference type="Proteomes" id="UP000256970"/>
    </source>
</evidence>
<dbReference type="CDD" id="cd00158">
    <property type="entry name" value="RHOD"/>
    <property type="match status" value="1"/>
</dbReference>
<dbReference type="PANTHER" id="PTHR45431">
    <property type="entry name" value="RHODANESE-LIKE DOMAIN-CONTAINING PROTEIN 15, CHLOROPLASTIC"/>
    <property type="match status" value="1"/>
</dbReference>
<dbReference type="SMART" id="SM00450">
    <property type="entry name" value="RHOD"/>
    <property type="match status" value="1"/>
</dbReference>
<dbReference type="EMBL" id="FNXT01000031">
    <property type="protein sequence ID" value="SZX59885.1"/>
    <property type="molecule type" value="Genomic_DNA"/>
</dbReference>
<dbReference type="InterPro" id="IPR036873">
    <property type="entry name" value="Rhodanese-like_dom_sf"/>
</dbReference>
<organism evidence="2 3">
    <name type="scientific">Tetradesmus obliquus</name>
    <name type="common">Green alga</name>
    <name type="synonym">Acutodesmus obliquus</name>
    <dbReference type="NCBI Taxonomy" id="3088"/>
    <lineage>
        <taxon>Eukaryota</taxon>
        <taxon>Viridiplantae</taxon>
        <taxon>Chlorophyta</taxon>
        <taxon>core chlorophytes</taxon>
        <taxon>Chlorophyceae</taxon>
        <taxon>CS clade</taxon>
        <taxon>Sphaeropleales</taxon>
        <taxon>Scenedesmaceae</taxon>
        <taxon>Tetradesmus</taxon>
    </lineage>
</organism>
<dbReference type="SUPFAM" id="SSF52821">
    <property type="entry name" value="Rhodanese/Cell cycle control phosphatase"/>
    <property type="match status" value="1"/>
</dbReference>
<reference evidence="2 3" key="1">
    <citation type="submission" date="2016-10" db="EMBL/GenBank/DDBJ databases">
        <authorList>
            <person name="Cai Z."/>
        </authorList>
    </citation>
    <scope>NUCLEOTIDE SEQUENCE [LARGE SCALE GENOMIC DNA]</scope>
</reference>
<keyword evidence="3" id="KW-1185">Reference proteome</keyword>
<dbReference type="InterPro" id="IPR001763">
    <property type="entry name" value="Rhodanese-like_dom"/>
</dbReference>
<dbReference type="PROSITE" id="PS50206">
    <property type="entry name" value="RHODANESE_3"/>
    <property type="match status" value="1"/>
</dbReference>
<dbReference type="Proteomes" id="UP000256970">
    <property type="component" value="Unassembled WGS sequence"/>
</dbReference>